<dbReference type="PANTHER" id="PTHR39339">
    <property type="entry name" value="SLR1444 PROTEIN"/>
    <property type="match status" value="1"/>
</dbReference>
<accession>A0A2X2EVE6</accession>
<dbReference type="InterPro" id="IPR007899">
    <property type="entry name" value="CHAD_dom"/>
</dbReference>
<gene>
    <name evidence="2" type="ORF">NCTC11842_04439</name>
</gene>
<evidence type="ECO:0000313" key="3">
    <source>
        <dbReference type="Proteomes" id="UP000250443"/>
    </source>
</evidence>
<evidence type="ECO:0000313" key="2">
    <source>
        <dbReference type="EMBL" id="SPZ12399.1"/>
    </source>
</evidence>
<dbReference type="InterPro" id="IPR038186">
    <property type="entry name" value="CHAD_dom_sf"/>
</dbReference>
<protein>
    <submittedName>
        <fullName evidence="2">CHAD domain</fullName>
    </submittedName>
</protein>
<dbReference type="RefSeq" id="WP_112297928.1">
    <property type="nucleotide sequence ID" value="NZ_UAUF01000014.1"/>
</dbReference>
<dbReference type="Gene3D" id="1.40.20.10">
    <property type="entry name" value="CHAD domain"/>
    <property type="match status" value="1"/>
</dbReference>
<dbReference type="EMBL" id="UAUF01000014">
    <property type="protein sequence ID" value="SPZ12399.1"/>
    <property type="molecule type" value="Genomic_DNA"/>
</dbReference>
<evidence type="ECO:0000259" key="1">
    <source>
        <dbReference type="PROSITE" id="PS51708"/>
    </source>
</evidence>
<reference evidence="2 3" key="1">
    <citation type="submission" date="2018-06" db="EMBL/GenBank/DDBJ databases">
        <authorList>
            <consortium name="Pathogen Informatics"/>
            <person name="Doyle S."/>
        </authorList>
    </citation>
    <scope>NUCLEOTIDE SEQUENCE [LARGE SCALE GENOMIC DNA]</scope>
    <source>
        <strain evidence="2 3">NCTC11842</strain>
    </source>
</reference>
<organism evidence="2 3">
    <name type="scientific">Pseudomonas luteola</name>
    <dbReference type="NCBI Taxonomy" id="47886"/>
    <lineage>
        <taxon>Bacteria</taxon>
        <taxon>Pseudomonadati</taxon>
        <taxon>Pseudomonadota</taxon>
        <taxon>Gammaproteobacteria</taxon>
        <taxon>Pseudomonadales</taxon>
        <taxon>Pseudomonadaceae</taxon>
        <taxon>Pseudomonas</taxon>
    </lineage>
</organism>
<name>A0A2X2EVE6_PSELU</name>
<dbReference type="PROSITE" id="PS51708">
    <property type="entry name" value="CHAD"/>
    <property type="match status" value="1"/>
</dbReference>
<proteinExistence type="predicted"/>
<feature type="domain" description="CHAD" evidence="1">
    <location>
        <begin position="8"/>
        <end position="287"/>
    </location>
</feature>
<dbReference type="Pfam" id="PF05235">
    <property type="entry name" value="CHAD"/>
    <property type="match status" value="1"/>
</dbReference>
<dbReference type="PANTHER" id="PTHR39339:SF1">
    <property type="entry name" value="CHAD DOMAIN-CONTAINING PROTEIN"/>
    <property type="match status" value="1"/>
</dbReference>
<dbReference type="Proteomes" id="UP000250443">
    <property type="component" value="Unassembled WGS sequence"/>
</dbReference>
<sequence length="320" mass="36527">MSFRIQARKRVDDEIRRVVVERIEKAQESLSAGSAKGVHNARKRLKEIRAVLRLVREPLGKKVFTAQNIRFRDLGQGLSSLRDAAAVIESWDALTETNRKRFNSPAMKRVRGRLVERAEKASQGEAASSHADLVEELEDAKYKVSTWKFKGKDFGLLESGILKTYTDGRLALKVARSNATDETLHEWRKRVKDHWYHTQLLMDAWPEHFKSRQKCLEKLSAYLGDDHDLAVMQLLLEQESDLFGAVSTRQAINESILAHRAQLQAKAMELGQRIYVDKPDALLEHWEKLWNVTAMPSKAKKAKKHEPAGLLPYLVEPVTA</sequence>
<dbReference type="SMART" id="SM00880">
    <property type="entry name" value="CHAD"/>
    <property type="match status" value="1"/>
</dbReference>
<dbReference type="AlphaFoldDB" id="A0A2X2EVE6"/>